<organism evidence="1">
    <name type="scientific">Siphoviridae sp. ctDMf1</name>
    <dbReference type="NCBI Taxonomy" id="2826197"/>
    <lineage>
        <taxon>Viruses</taxon>
        <taxon>Duplodnaviria</taxon>
        <taxon>Heunggongvirae</taxon>
        <taxon>Uroviricota</taxon>
        <taxon>Caudoviricetes</taxon>
    </lineage>
</organism>
<reference evidence="1" key="1">
    <citation type="journal article" date="2021" name="Proc. Natl. Acad. Sci. U.S.A.">
        <title>A Catalog of Tens of Thousands of Viruses from Human Metagenomes Reveals Hidden Associations with Chronic Diseases.</title>
        <authorList>
            <person name="Tisza M.J."/>
            <person name="Buck C.B."/>
        </authorList>
    </citation>
    <scope>NUCLEOTIDE SEQUENCE</scope>
    <source>
        <strain evidence="1">CtDMf1</strain>
    </source>
</reference>
<dbReference type="InterPro" id="IPR018963">
    <property type="entry name" value="Mycophage_D29_Gp19"/>
</dbReference>
<evidence type="ECO:0008006" key="2">
    <source>
        <dbReference type="Google" id="ProtNLM"/>
    </source>
</evidence>
<dbReference type="EMBL" id="BK014809">
    <property type="protein sequence ID" value="DAD76800.1"/>
    <property type="molecule type" value="Genomic_DNA"/>
</dbReference>
<accession>A0A8S5M3S7</accession>
<sequence length="133" mass="14402">MADVFATVEDLEARWRGLSEQERKRATVLLEDATDLIKASAPRWQHATAGTLKRIACAVVKRALQAEQGAADGLPEPRGLLASEMHTTGPFTDQYAYSNPEGDLFLRAAELKQLGGRRSAAFEVDLLAPAVAP</sequence>
<name>A0A8S5M3S7_9CAUD</name>
<evidence type="ECO:0000313" key="1">
    <source>
        <dbReference type="EMBL" id="DAD76800.1"/>
    </source>
</evidence>
<dbReference type="Pfam" id="PF09355">
    <property type="entry name" value="Phage_Gp19"/>
    <property type="match status" value="1"/>
</dbReference>
<protein>
    <recommendedName>
        <fullName evidence="2">Phage protein Gp19/Gp15/Gp42</fullName>
    </recommendedName>
</protein>
<proteinExistence type="predicted"/>